<dbReference type="SUPFAM" id="SSF49478">
    <property type="entry name" value="Cna protein B-type domain"/>
    <property type="match status" value="1"/>
</dbReference>
<organism evidence="3 4">
    <name type="scientific">Erythrobacter ramosus</name>
    <dbReference type="NCBI Taxonomy" id="35811"/>
    <lineage>
        <taxon>Bacteria</taxon>
        <taxon>Pseudomonadati</taxon>
        <taxon>Pseudomonadota</taxon>
        <taxon>Alphaproteobacteria</taxon>
        <taxon>Sphingomonadales</taxon>
        <taxon>Erythrobacteraceae</taxon>
        <taxon>Erythrobacter/Porphyrobacter group</taxon>
        <taxon>Erythrobacter</taxon>
    </lineage>
</organism>
<dbReference type="Proteomes" id="UP000430021">
    <property type="component" value="Unassembled WGS sequence"/>
</dbReference>
<dbReference type="OrthoDB" id="121544at2"/>
<evidence type="ECO:0000256" key="1">
    <source>
        <dbReference type="SAM" id="SignalP"/>
    </source>
</evidence>
<keyword evidence="1" id="KW-0732">Signal</keyword>
<dbReference type="Proteomes" id="UP000548685">
    <property type="component" value="Unassembled WGS sequence"/>
</dbReference>
<dbReference type="EMBL" id="JACICE010000001">
    <property type="protein sequence ID" value="MBB3775227.1"/>
    <property type="molecule type" value="Genomic_DNA"/>
</dbReference>
<reference evidence="3 4" key="1">
    <citation type="submission" date="2019-12" db="EMBL/GenBank/DDBJ databases">
        <title>Genomic-based taxomic classification of the family Erythrobacteraceae.</title>
        <authorList>
            <person name="Xu L."/>
        </authorList>
    </citation>
    <scope>NUCLEOTIDE SEQUENCE [LARGE SCALE GENOMIC DNA]</scope>
    <source>
        <strain evidence="3 4">JCM 10282</strain>
    </source>
</reference>
<feature type="chain" id="PRO_5026059724" description="Carboxypeptidase regulatory-like domain-containing protein" evidence="1">
    <location>
        <begin position="32"/>
        <end position="863"/>
    </location>
</feature>
<gene>
    <name evidence="2" type="ORF">FHS52_001170</name>
    <name evidence="3" type="ORF">GRI59_00800</name>
</gene>
<accession>A0A6I4UII5</accession>
<dbReference type="EMBL" id="WTYB01000001">
    <property type="protein sequence ID" value="MXP37149.1"/>
    <property type="molecule type" value="Genomic_DNA"/>
</dbReference>
<comment type="caution">
    <text evidence="3">The sequence shown here is derived from an EMBL/GenBank/DDBJ whole genome shotgun (WGS) entry which is preliminary data.</text>
</comment>
<keyword evidence="5" id="KW-1185">Reference proteome</keyword>
<evidence type="ECO:0008006" key="6">
    <source>
        <dbReference type="Google" id="ProtNLM"/>
    </source>
</evidence>
<proteinExistence type="predicted"/>
<sequence length="863" mass="90301">MSRHPFWPLRWLALLLCAASLVGGDAAPVRAQEDGLFDRLFGNDPAAERAGQAADGLALPALFADHKLIVDAVALHDLGADGGACVAILPLLDALELAHEPAGEDITLTLPEPRRTVTIPAAALLPSPSGECLPLTDVAAYLPMSLSHDKVSQRLLIAPTAALPVLMRLAREERQARLRPETSRPDFALLARPEGAVKLWSADLGAGIAMTPQGQQVSANLLASGALFGLAGRVGVAVTNDGRIIPGFTLSDARDTPDLLGPLGARSLALGDIAAPAQPLIADALSGRGLVVSSRAPWRADLVDTITLTGPLPQGWEAELWHEERLVAVTREPDAAGQWQFGDIPVRIGENRWVVRLYGPNGEMSEEVFTRLVGTEMNAENEIGYSFGIVDGGKPLLGQTLADEPAGPTAFASLDWGMAPDLTARLDVRAGTQGQPAVALGLNGALGGGLWALTGARDRAGGYGGALRLARRIGSQDLVLDLAQHGRDDGPGLPPLVREFAQVMTVSGQGRIGLGRLSLPWQARVQTGALRRGGERHIAAARMVLPMADWQANLALGAVREGSAPWQGTAALGVTARRGDWRLRSGITASDRNGWRIDGANLSAARKFGAGNLALDLDWQADSGTIGGGATFSQQFGPLGLSASAGREGDGWRAGIGLTLGLWRGPNRWRTAPAGIARSGAIMAEMFVDENGDGARGATEEGVSGGRFIVGAALRREETAADGTVLIGGIAPGPDVDIETQMSSLTDFTLRPARAGDRLALRPGEVRHVPIALRPTGSIEVQVLLVAGDQRTPRSGMVVVLHDTDGREMARAVTDFDGYVLFEGLGFGAYRAEAGGQKTGALAVSRDAPDTQTRLLVAAKGTV</sequence>
<dbReference type="RefSeq" id="WP_160759311.1">
    <property type="nucleotide sequence ID" value="NZ_BAAADZ010000002.1"/>
</dbReference>
<evidence type="ECO:0000313" key="4">
    <source>
        <dbReference type="Proteomes" id="UP000430021"/>
    </source>
</evidence>
<dbReference type="AlphaFoldDB" id="A0A6I4UII5"/>
<reference evidence="2 5" key="2">
    <citation type="submission" date="2020-08" db="EMBL/GenBank/DDBJ databases">
        <title>Genomic Encyclopedia of Type Strains, Phase IV (KMG-IV): sequencing the most valuable type-strain genomes for metagenomic binning, comparative biology and taxonomic classification.</title>
        <authorList>
            <person name="Goeker M."/>
        </authorList>
    </citation>
    <scope>NUCLEOTIDE SEQUENCE [LARGE SCALE GENOMIC DNA]</scope>
    <source>
        <strain evidence="2 5">DSM 8510</strain>
    </source>
</reference>
<evidence type="ECO:0000313" key="2">
    <source>
        <dbReference type="EMBL" id="MBB3775227.1"/>
    </source>
</evidence>
<evidence type="ECO:0000313" key="5">
    <source>
        <dbReference type="Proteomes" id="UP000548685"/>
    </source>
</evidence>
<feature type="signal peptide" evidence="1">
    <location>
        <begin position="1"/>
        <end position="31"/>
    </location>
</feature>
<protein>
    <recommendedName>
        <fullName evidence="6">Carboxypeptidase regulatory-like domain-containing protein</fullName>
    </recommendedName>
</protein>
<name>A0A6I4UII5_9SPHN</name>
<evidence type="ECO:0000313" key="3">
    <source>
        <dbReference type="EMBL" id="MXP37149.1"/>
    </source>
</evidence>